<protein>
    <submittedName>
        <fullName evidence="1">Uncharacterized protein</fullName>
    </submittedName>
</protein>
<comment type="caution">
    <text evidence="1">The sequence shown here is derived from an EMBL/GenBank/DDBJ whole genome shotgun (WGS) entry which is preliminary data.</text>
</comment>
<dbReference type="Proteomes" id="UP001383192">
    <property type="component" value="Unassembled WGS sequence"/>
</dbReference>
<accession>A0AAW0AV06</accession>
<sequence length="250" mass="27715">MSALTQIHEDVNNELERMRNESCVALFDDDCCASAAWNVRSNSAVLGCGHHNDERPATCKVIGVVNPCLTHFLPPTHGFSSIINQRFFDLHFSIGKPFGFPSYEEAFDIQQRNLKMFMDALNIEPMKPYGVLTEKSAIERGGAVTFTHTILMEVPESSKPPGDPMLFNLLKSCPTRDALTRFAMETAISLGSHELKPLCVYNVHGEIVPPTAVRRALESALVEVDFFLHYNSGCGFRASPIKINLIATNV</sequence>
<gene>
    <name evidence="1" type="ORF">VNI00_018703</name>
</gene>
<dbReference type="EMBL" id="JAYKXP010000261">
    <property type="protein sequence ID" value="KAK7017073.1"/>
    <property type="molecule type" value="Genomic_DNA"/>
</dbReference>
<evidence type="ECO:0000313" key="1">
    <source>
        <dbReference type="EMBL" id="KAK7017073.1"/>
    </source>
</evidence>
<name>A0AAW0AV06_9AGAR</name>
<organism evidence="1 2">
    <name type="scientific">Paramarasmius palmivorus</name>
    <dbReference type="NCBI Taxonomy" id="297713"/>
    <lineage>
        <taxon>Eukaryota</taxon>
        <taxon>Fungi</taxon>
        <taxon>Dikarya</taxon>
        <taxon>Basidiomycota</taxon>
        <taxon>Agaricomycotina</taxon>
        <taxon>Agaricomycetes</taxon>
        <taxon>Agaricomycetidae</taxon>
        <taxon>Agaricales</taxon>
        <taxon>Marasmiineae</taxon>
        <taxon>Marasmiaceae</taxon>
        <taxon>Paramarasmius</taxon>
    </lineage>
</organism>
<keyword evidence="2" id="KW-1185">Reference proteome</keyword>
<reference evidence="1 2" key="1">
    <citation type="submission" date="2024-01" db="EMBL/GenBank/DDBJ databases">
        <title>A draft genome for a cacao thread blight-causing isolate of Paramarasmius palmivorus.</title>
        <authorList>
            <person name="Baruah I.K."/>
            <person name="Bukari Y."/>
            <person name="Amoako-Attah I."/>
            <person name="Meinhardt L.W."/>
            <person name="Bailey B.A."/>
            <person name="Cohen S.P."/>
        </authorList>
    </citation>
    <scope>NUCLEOTIDE SEQUENCE [LARGE SCALE GENOMIC DNA]</scope>
    <source>
        <strain evidence="1 2">GH-12</strain>
    </source>
</reference>
<dbReference type="AlphaFoldDB" id="A0AAW0AV06"/>
<proteinExistence type="predicted"/>
<evidence type="ECO:0000313" key="2">
    <source>
        <dbReference type="Proteomes" id="UP001383192"/>
    </source>
</evidence>